<dbReference type="OrthoDB" id="595013at2"/>
<evidence type="ECO:0000313" key="2">
    <source>
        <dbReference type="EMBL" id="ACE03067.1"/>
    </source>
</evidence>
<sequence>MANTEKKGGFFSRFKKDSTIEPPEKPPEAAPAKQTKPTASAPSPAKTAPAEDISEQTRSDVLEPVDTAASIEAFFKTMLSLSVEHLKMADNTIKAATENLDKLTDSLKGKQQ</sequence>
<feature type="region of interest" description="Disordered" evidence="1">
    <location>
        <begin position="1"/>
        <end position="64"/>
    </location>
</feature>
<dbReference type="KEGG" id="cpb:Cphamn1_0084"/>
<gene>
    <name evidence="2" type="ordered locus">Cphamn1_0084</name>
</gene>
<feature type="compositionally biased region" description="Low complexity" evidence="1">
    <location>
        <begin position="30"/>
        <end position="50"/>
    </location>
</feature>
<feature type="compositionally biased region" description="Basic and acidic residues" evidence="1">
    <location>
        <begin position="1"/>
        <end position="27"/>
    </location>
</feature>
<dbReference type="HOGENOM" id="CLU_2141423_0_0_10"/>
<accession>B3EJZ9</accession>
<evidence type="ECO:0000256" key="1">
    <source>
        <dbReference type="SAM" id="MobiDB-lite"/>
    </source>
</evidence>
<organism evidence="2">
    <name type="scientific">Chlorobium phaeobacteroides (strain BS1)</name>
    <dbReference type="NCBI Taxonomy" id="331678"/>
    <lineage>
        <taxon>Bacteria</taxon>
        <taxon>Pseudomonadati</taxon>
        <taxon>Chlorobiota</taxon>
        <taxon>Chlorobiia</taxon>
        <taxon>Chlorobiales</taxon>
        <taxon>Chlorobiaceae</taxon>
        <taxon>Chlorobium/Pelodictyon group</taxon>
        <taxon>Chlorobium</taxon>
    </lineage>
</organism>
<dbReference type="EMBL" id="CP001101">
    <property type="protein sequence ID" value="ACE03067.1"/>
    <property type="molecule type" value="Genomic_DNA"/>
</dbReference>
<proteinExistence type="predicted"/>
<reference evidence="2" key="1">
    <citation type="submission" date="2008-06" db="EMBL/GenBank/DDBJ databases">
        <title>Complete sequence of Chlorobium phaeobacteroides BS1.</title>
        <authorList>
            <consortium name="US DOE Joint Genome Institute"/>
            <person name="Lucas S."/>
            <person name="Copeland A."/>
            <person name="Lapidus A."/>
            <person name="Glavina del Rio T."/>
            <person name="Dalin E."/>
            <person name="Tice H."/>
            <person name="Bruce D."/>
            <person name="Goodwin L."/>
            <person name="Pitluck S."/>
            <person name="Schmutz J."/>
            <person name="Larimer F."/>
            <person name="Land M."/>
            <person name="Hauser L."/>
            <person name="Kyrpides N."/>
            <person name="Ovchinnikova G."/>
            <person name="Li T."/>
            <person name="Liu Z."/>
            <person name="Zhao F."/>
            <person name="Overmann J."/>
            <person name="Bryant D.A."/>
            <person name="Richardson P."/>
        </authorList>
    </citation>
    <scope>NUCLEOTIDE SEQUENCE [LARGE SCALE GENOMIC DNA]</scope>
    <source>
        <strain evidence="2">BS1</strain>
    </source>
</reference>
<dbReference type="AlphaFoldDB" id="B3EJZ9"/>
<name>B3EJZ9_CHLPB</name>
<dbReference type="STRING" id="331678.Cphamn1_0084"/>
<protein>
    <submittedName>
        <fullName evidence="2">Uncharacterized protein</fullName>
    </submittedName>
</protein>